<dbReference type="EnsemblPlants" id="AES65939">
    <property type="protein sequence ID" value="AES65939"/>
    <property type="gene ID" value="MTR_2g059180"/>
</dbReference>
<keyword evidence="1" id="KW-0732">Signal</keyword>
<reference evidence="3" key="3">
    <citation type="submission" date="2015-04" db="UniProtKB">
        <authorList>
            <consortium name="EnsemblPlants"/>
        </authorList>
    </citation>
    <scope>IDENTIFICATION</scope>
    <source>
        <strain evidence="3">cv. Jemalong A17</strain>
    </source>
</reference>
<gene>
    <name evidence="2" type="ordered locus">MTR_2g059180</name>
</gene>
<dbReference type="Proteomes" id="UP000002051">
    <property type="component" value="Chromosome 2"/>
</dbReference>
<evidence type="ECO:0000313" key="3">
    <source>
        <dbReference type="EnsemblPlants" id="AES65939"/>
    </source>
</evidence>
<reference evidence="2 4" key="2">
    <citation type="journal article" date="2014" name="BMC Genomics">
        <title>An improved genome release (version Mt4.0) for the model legume Medicago truncatula.</title>
        <authorList>
            <person name="Tang H."/>
            <person name="Krishnakumar V."/>
            <person name="Bidwell S."/>
            <person name="Rosen B."/>
            <person name="Chan A."/>
            <person name="Zhou S."/>
            <person name="Gentzbittel L."/>
            <person name="Childs K.L."/>
            <person name="Yandell M."/>
            <person name="Gundlach H."/>
            <person name="Mayer K.F."/>
            <person name="Schwartz D.C."/>
            <person name="Town C.D."/>
        </authorList>
    </citation>
    <scope>GENOME REANNOTATION</scope>
    <source>
        <strain evidence="3 4">cv. Jemalong A17</strain>
    </source>
</reference>
<feature type="chain" id="PRO_5014572429" evidence="1">
    <location>
        <begin position="23"/>
        <end position="78"/>
    </location>
</feature>
<keyword evidence="2" id="KW-0812">Transmembrane</keyword>
<sequence length="78" mass="8679">MAISFAVVALIVSAFCFSSVLAGPLDALTYRRSHIYDINMLSTTKENKDDLFVVNGQIICDPCAFQMQTRMSKPLECK</sequence>
<feature type="signal peptide" evidence="1">
    <location>
        <begin position="1"/>
        <end position="22"/>
    </location>
</feature>
<dbReference type="HOGENOM" id="CLU_2625659_0_0_1"/>
<keyword evidence="4" id="KW-1185">Reference proteome</keyword>
<accession>G7IT09</accession>
<dbReference type="EMBL" id="CM001218">
    <property type="protein sequence ID" value="AES65939.1"/>
    <property type="molecule type" value="Genomic_DNA"/>
</dbReference>
<dbReference type="PaxDb" id="3880-AES65939"/>
<name>G7IT09_MEDTR</name>
<evidence type="ECO:0000256" key="1">
    <source>
        <dbReference type="SAM" id="SignalP"/>
    </source>
</evidence>
<organism evidence="2 4">
    <name type="scientific">Medicago truncatula</name>
    <name type="common">Barrel medic</name>
    <name type="synonym">Medicago tribuloides</name>
    <dbReference type="NCBI Taxonomy" id="3880"/>
    <lineage>
        <taxon>Eukaryota</taxon>
        <taxon>Viridiplantae</taxon>
        <taxon>Streptophyta</taxon>
        <taxon>Embryophyta</taxon>
        <taxon>Tracheophyta</taxon>
        <taxon>Spermatophyta</taxon>
        <taxon>Magnoliopsida</taxon>
        <taxon>eudicotyledons</taxon>
        <taxon>Gunneridae</taxon>
        <taxon>Pentapetalae</taxon>
        <taxon>rosids</taxon>
        <taxon>fabids</taxon>
        <taxon>Fabales</taxon>
        <taxon>Fabaceae</taxon>
        <taxon>Papilionoideae</taxon>
        <taxon>50 kb inversion clade</taxon>
        <taxon>NPAAA clade</taxon>
        <taxon>Hologalegina</taxon>
        <taxon>IRL clade</taxon>
        <taxon>Trifolieae</taxon>
        <taxon>Medicago</taxon>
    </lineage>
</organism>
<reference evidence="2 4" key="1">
    <citation type="journal article" date="2011" name="Nature">
        <title>The Medicago genome provides insight into the evolution of rhizobial symbioses.</title>
        <authorList>
            <person name="Young N.D."/>
            <person name="Debelle F."/>
            <person name="Oldroyd G.E."/>
            <person name="Geurts R."/>
            <person name="Cannon S.B."/>
            <person name="Udvardi M.K."/>
            <person name="Benedito V.A."/>
            <person name="Mayer K.F."/>
            <person name="Gouzy J."/>
            <person name="Schoof H."/>
            <person name="Van de Peer Y."/>
            <person name="Proost S."/>
            <person name="Cook D.R."/>
            <person name="Meyers B.C."/>
            <person name="Spannagl M."/>
            <person name="Cheung F."/>
            <person name="De Mita S."/>
            <person name="Krishnakumar V."/>
            <person name="Gundlach H."/>
            <person name="Zhou S."/>
            <person name="Mudge J."/>
            <person name="Bharti A.K."/>
            <person name="Murray J.D."/>
            <person name="Naoumkina M.A."/>
            <person name="Rosen B."/>
            <person name="Silverstein K.A."/>
            <person name="Tang H."/>
            <person name="Rombauts S."/>
            <person name="Zhao P.X."/>
            <person name="Zhou P."/>
            <person name="Barbe V."/>
            <person name="Bardou P."/>
            <person name="Bechner M."/>
            <person name="Bellec A."/>
            <person name="Berger A."/>
            <person name="Berges H."/>
            <person name="Bidwell S."/>
            <person name="Bisseling T."/>
            <person name="Choisne N."/>
            <person name="Couloux A."/>
            <person name="Denny R."/>
            <person name="Deshpande S."/>
            <person name="Dai X."/>
            <person name="Doyle J.J."/>
            <person name="Dudez A.M."/>
            <person name="Farmer A.D."/>
            <person name="Fouteau S."/>
            <person name="Franken C."/>
            <person name="Gibelin C."/>
            <person name="Gish J."/>
            <person name="Goldstein S."/>
            <person name="Gonzalez A.J."/>
            <person name="Green P.J."/>
            <person name="Hallab A."/>
            <person name="Hartog M."/>
            <person name="Hua A."/>
            <person name="Humphray S.J."/>
            <person name="Jeong D.H."/>
            <person name="Jing Y."/>
            <person name="Jocker A."/>
            <person name="Kenton S.M."/>
            <person name="Kim D.J."/>
            <person name="Klee K."/>
            <person name="Lai H."/>
            <person name="Lang C."/>
            <person name="Lin S."/>
            <person name="Macmil S.L."/>
            <person name="Magdelenat G."/>
            <person name="Matthews L."/>
            <person name="McCorrison J."/>
            <person name="Monaghan E.L."/>
            <person name="Mun J.H."/>
            <person name="Najar F.Z."/>
            <person name="Nicholson C."/>
            <person name="Noirot C."/>
            <person name="O'Bleness M."/>
            <person name="Paule C.R."/>
            <person name="Poulain J."/>
            <person name="Prion F."/>
            <person name="Qin B."/>
            <person name="Qu C."/>
            <person name="Retzel E.F."/>
            <person name="Riddle C."/>
            <person name="Sallet E."/>
            <person name="Samain S."/>
            <person name="Samson N."/>
            <person name="Sanders I."/>
            <person name="Saurat O."/>
            <person name="Scarpelli C."/>
            <person name="Schiex T."/>
            <person name="Segurens B."/>
            <person name="Severin A.J."/>
            <person name="Sherrier D.J."/>
            <person name="Shi R."/>
            <person name="Sims S."/>
            <person name="Singer S.R."/>
            <person name="Sinharoy S."/>
            <person name="Sterck L."/>
            <person name="Viollet A."/>
            <person name="Wang B.B."/>
            <person name="Wang K."/>
            <person name="Wang M."/>
            <person name="Wang X."/>
            <person name="Warfsmann J."/>
            <person name="Weissenbach J."/>
            <person name="White D.D."/>
            <person name="White J.D."/>
            <person name="Wiley G.B."/>
            <person name="Wincker P."/>
            <person name="Xing Y."/>
            <person name="Yang L."/>
            <person name="Yao Z."/>
            <person name="Ying F."/>
            <person name="Zhai J."/>
            <person name="Zhou L."/>
            <person name="Zuber A."/>
            <person name="Denarie J."/>
            <person name="Dixon R.A."/>
            <person name="May G.D."/>
            <person name="Schwartz D.C."/>
            <person name="Rogers J."/>
            <person name="Quetier F."/>
            <person name="Town C.D."/>
            <person name="Roe B.A."/>
        </authorList>
    </citation>
    <scope>NUCLEOTIDE SEQUENCE [LARGE SCALE GENOMIC DNA]</scope>
    <source>
        <strain evidence="2">A17</strain>
        <strain evidence="3 4">cv. Jemalong A17</strain>
    </source>
</reference>
<proteinExistence type="predicted"/>
<dbReference type="AlphaFoldDB" id="G7IT09"/>
<keyword evidence="2" id="KW-0472">Membrane</keyword>
<evidence type="ECO:0000313" key="2">
    <source>
        <dbReference type="EMBL" id="AES65939.1"/>
    </source>
</evidence>
<protein>
    <submittedName>
        <fullName evidence="2">Transmembrane protein, putative</fullName>
    </submittedName>
</protein>
<evidence type="ECO:0000313" key="4">
    <source>
        <dbReference type="Proteomes" id="UP000002051"/>
    </source>
</evidence>